<dbReference type="PANTHER" id="PTHR30055:SF234">
    <property type="entry name" value="HTH-TYPE TRANSCRIPTIONAL REGULATOR BETI"/>
    <property type="match status" value="1"/>
</dbReference>
<keyword evidence="3" id="KW-0804">Transcription</keyword>
<dbReference type="RefSeq" id="WP_220561044.1">
    <property type="nucleotide sequence ID" value="NZ_CP074133.1"/>
</dbReference>
<evidence type="ECO:0000256" key="1">
    <source>
        <dbReference type="ARBA" id="ARBA00023015"/>
    </source>
</evidence>
<proteinExistence type="predicted"/>
<name>A0ABX8BTA5_9ACTN</name>
<accession>A0ABX8BTA5</accession>
<evidence type="ECO:0000313" key="6">
    <source>
        <dbReference type="EMBL" id="QUX25487.1"/>
    </source>
</evidence>
<evidence type="ECO:0000313" key="7">
    <source>
        <dbReference type="Proteomes" id="UP000676079"/>
    </source>
</evidence>
<evidence type="ECO:0000256" key="2">
    <source>
        <dbReference type="ARBA" id="ARBA00023125"/>
    </source>
</evidence>
<evidence type="ECO:0000259" key="5">
    <source>
        <dbReference type="PROSITE" id="PS50977"/>
    </source>
</evidence>
<dbReference type="InterPro" id="IPR001647">
    <property type="entry name" value="HTH_TetR"/>
</dbReference>
<dbReference type="Pfam" id="PF00440">
    <property type="entry name" value="TetR_N"/>
    <property type="match status" value="1"/>
</dbReference>
<dbReference type="Gene3D" id="1.10.357.10">
    <property type="entry name" value="Tetracycline Repressor, domain 2"/>
    <property type="match status" value="1"/>
</dbReference>
<dbReference type="InterPro" id="IPR050109">
    <property type="entry name" value="HTH-type_TetR-like_transc_reg"/>
</dbReference>
<dbReference type="Proteomes" id="UP000676079">
    <property type="component" value="Chromosome"/>
</dbReference>
<gene>
    <name evidence="6" type="ORF">KGD84_15330</name>
</gene>
<keyword evidence="2 4" id="KW-0238">DNA-binding</keyword>
<reference evidence="6 7" key="1">
    <citation type="submission" date="2021-05" db="EMBL/GenBank/DDBJ databases">
        <title>Direct Submission.</title>
        <authorList>
            <person name="Li K."/>
            <person name="Gao J."/>
        </authorList>
    </citation>
    <scope>NUCLEOTIDE SEQUENCE [LARGE SCALE GENOMIC DNA]</scope>
    <source>
        <strain evidence="6 7">Mg02</strain>
    </source>
</reference>
<feature type="DNA-binding region" description="H-T-H motif" evidence="4">
    <location>
        <begin position="26"/>
        <end position="45"/>
    </location>
</feature>
<feature type="domain" description="HTH tetR-type" evidence="5">
    <location>
        <begin position="3"/>
        <end position="63"/>
    </location>
</feature>
<sequence>MTTDTRTRAMTVYAAHFAAHGYRGASLEAVAREVGVRKPTLYHHFPGGKETLHQLVALDFIERRGRDLRRALDTEGDLDTVLRAVITEAVSDPTGADTSFDQHLFDSLDLLEDDVRTTIRTAYTAALLTPLTEHLRTAITAGELADRDPALLCNAFLHLARAVDMTGPDPEQGARALVSLFLDGARTP</sequence>
<organism evidence="6 7">
    <name type="scientific">Nocardiopsis changdeensis</name>
    <dbReference type="NCBI Taxonomy" id="2831969"/>
    <lineage>
        <taxon>Bacteria</taxon>
        <taxon>Bacillati</taxon>
        <taxon>Actinomycetota</taxon>
        <taxon>Actinomycetes</taxon>
        <taxon>Streptosporangiales</taxon>
        <taxon>Nocardiopsidaceae</taxon>
        <taxon>Nocardiopsis</taxon>
    </lineage>
</organism>
<evidence type="ECO:0000256" key="3">
    <source>
        <dbReference type="ARBA" id="ARBA00023163"/>
    </source>
</evidence>
<keyword evidence="1" id="KW-0805">Transcription regulation</keyword>
<protein>
    <submittedName>
        <fullName evidence="6">TetR/AcrR family transcriptional regulator</fullName>
    </submittedName>
</protein>
<evidence type="ECO:0000256" key="4">
    <source>
        <dbReference type="PROSITE-ProRule" id="PRU00335"/>
    </source>
</evidence>
<dbReference type="Gene3D" id="1.10.10.60">
    <property type="entry name" value="Homeodomain-like"/>
    <property type="match status" value="1"/>
</dbReference>
<dbReference type="PANTHER" id="PTHR30055">
    <property type="entry name" value="HTH-TYPE TRANSCRIPTIONAL REGULATOR RUTR"/>
    <property type="match status" value="1"/>
</dbReference>
<dbReference type="PROSITE" id="PS50977">
    <property type="entry name" value="HTH_TETR_2"/>
    <property type="match status" value="1"/>
</dbReference>
<keyword evidence="7" id="KW-1185">Reference proteome</keyword>
<dbReference type="InterPro" id="IPR009057">
    <property type="entry name" value="Homeodomain-like_sf"/>
</dbReference>
<dbReference type="EMBL" id="CP074133">
    <property type="protein sequence ID" value="QUX25487.1"/>
    <property type="molecule type" value="Genomic_DNA"/>
</dbReference>
<dbReference type="SUPFAM" id="SSF46689">
    <property type="entry name" value="Homeodomain-like"/>
    <property type="match status" value="1"/>
</dbReference>